<protein>
    <submittedName>
        <fullName evidence="1">Uncharacterized protein</fullName>
    </submittedName>
</protein>
<evidence type="ECO:0000313" key="2">
    <source>
        <dbReference type="Proteomes" id="UP000680865"/>
    </source>
</evidence>
<dbReference type="InterPro" id="IPR013319">
    <property type="entry name" value="GH11/12"/>
</dbReference>
<dbReference type="AlphaFoldDB" id="A0A919VR68"/>
<dbReference type="GO" id="GO:0004553">
    <property type="term" value="F:hydrolase activity, hydrolyzing O-glycosyl compounds"/>
    <property type="evidence" value="ECO:0007669"/>
    <property type="project" value="InterPro"/>
</dbReference>
<comment type="caution">
    <text evidence="1">The sequence shown here is derived from an EMBL/GenBank/DDBJ whole genome shotgun (WGS) entry which is preliminary data.</text>
</comment>
<accession>A0A919VR68</accession>
<proteinExistence type="predicted"/>
<evidence type="ECO:0000313" key="1">
    <source>
        <dbReference type="EMBL" id="GIM73376.1"/>
    </source>
</evidence>
<dbReference type="Gene3D" id="2.60.120.180">
    <property type="match status" value="1"/>
</dbReference>
<gene>
    <name evidence="1" type="ORF">Aco04nite_34940</name>
</gene>
<keyword evidence="2" id="KW-1185">Reference proteome</keyword>
<dbReference type="SUPFAM" id="SSF49899">
    <property type="entry name" value="Concanavalin A-like lectins/glucanases"/>
    <property type="match status" value="1"/>
</dbReference>
<dbReference type="Proteomes" id="UP000680865">
    <property type="component" value="Unassembled WGS sequence"/>
</dbReference>
<organism evidence="1 2">
    <name type="scientific">Winogradskya consettensis</name>
    <dbReference type="NCBI Taxonomy" id="113560"/>
    <lineage>
        <taxon>Bacteria</taxon>
        <taxon>Bacillati</taxon>
        <taxon>Actinomycetota</taxon>
        <taxon>Actinomycetes</taxon>
        <taxon>Micromonosporales</taxon>
        <taxon>Micromonosporaceae</taxon>
        <taxon>Winogradskya</taxon>
    </lineage>
</organism>
<name>A0A919VR68_9ACTN</name>
<dbReference type="InterPro" id="IPR013320">
    <property type="entry name" value="ConA-like_dom_sf"/>
</dbReference>
<dbReference type="EMBL" id="BOQP01000017">
    <property type="protein sequence ID" value="GIM73376.1"/>
    <property type="molecule type" value="Genomic_DNA"/>
</dbReference>
<reference evidence="1" key="1">
    <citation type="submission" date="2021-03" db="EMBL/GenBank/DDBJ databases">
        <title>Whole genome shotgun sequence of Actinoplanes consettensis NBRC 14913.</title>
        <authorList>
            <person name="Komaki H."/>
            <person name="Tamura T."/>
        </authorList>
    </citation>
    <scope>NUCLEOTIDE SEQUENCE</scope>
    <source>
        <strain evidence="1">NBRC 14913</strain>
    </source>
</reference>
<dbReference type="RefSeq" id="WP_212998279.1">
    <property type="nucleotide sequence ID" value="NZ_BAAATW010000023.1"/>
</dbReference>
<sequence>MLRKRYDLPIAVGTSAGVAVTAGVMHNTGLPDFTDDVTARARRPAAKYLSSVRAGTEAFTGSGTLDTDSCSVRIG</sequence>